<feature type="chain" id="PRO_5024357880" evidence="1">
    <location>
        <begin position="25"/>
        <end position="880"/>
    </location>
</feature>
<dbReference type="InterPro" id="IPR003961">
    <property type="entry name" value="FN3_dom"/>
</dbReference>
<dbReference type="PANTHER" id="PTHR14131:SF5">
    <property type="entry name" value="ANOSMIN-1"/>
    <property type="match status" value="1"/>
</dbReference>
<sequence length="880" mass="98081">MIPHCLPMFGFCLVFTIWGFAVDARINETRSRRSVLRKFAIAQPTPETQELAKAACKAECLKNCLDALQAKATKDTMARTVLDSLLKAPIHAQSECRRLSSTFPFYDECEHACDTGLPYTDCAKGCRPSELGEGWGCHTGCRNLDAALSHRSGDCPPTTPIGRVQDSGGNDEWMLLHEEGASMAVCTLDHDCPEGKKCCSGTCQQPAFSDNIPKHVLPPQITEESKPRAFELTWNVANENKGSIEEPIIYVLQVRTFFGPEFDPMTSDTWKTLTMTTIPGARLSEPDVGWWYQYRIAAVNRFGSRGFGDSTTPPVHLTSQLPRAASAPRQLADGVWRFYADGGVDVRIDWKPPATAVIPVTEYRISWAPETPSSDNRAVFGEKATAFLHIVPATQTHYVLQDLKTNMSYNIQVQAISSWGSKIFTSSAASHFITTPGLPKREIHYRNQPWLADTSDNNIDYGDARVSCSCDKVRPRDDNNRLHIASSFRALRFSQSPGRLLTIRFANDPGVFDGQFLKTMLTVNEFSENATAPLPTGTIRLRLNTKQEHPSMHCHKKLSPRLLTIQWKQLACIETGAQMSKTFMPLKPLDKSGSASTPSEESRFMVLEPVQHGDPVVPPDGQLIRKGRVEISSLQLNCHYSLFVAPHKRKSSDAQSQEPTAQPSIPIGCLCTPACFDDQSMAWASHFSCSNQVSDALPPPTNLRYQLISETLVYNMSWGPPFSLRHPRSPRLDTHPELNLSDLFYRVTWGPAMDKHLTPHTLTLMADPHPRLSPTESQTKVLPNDETSFLLDSLQPNSVYIFKIQSILVRPHRRIGSHQESSLPQILQASRESFLYIQTPTLTIAVSPHGGSAAYKPSVYLEFLITLLCFRILLHAVLPR</sequence>
<name>A0A5K3ENZ1_MESCO</name>
<dbReference type="AlphaFoldDB" id="A0A5K3ENZ1"/>
<dbReference type="SMART" id="SM00060">
    <property type="entry name" value="FN3"/>
    <property type="match status" value="3"/>
</dbReference>
<accession>A0A5K3ENZ1</accession>
<dbReference type="Gene3D" id="2.60.40.10">
    <property type="entry name" value="Immunoglobulins"/>
    <property type="match status" value="3"/>
</dbReference>
<evidence type="ECO:0000256" key="1">
    <source>
        <dbReference type="SAM" id="SignalP"/>
    </source>
</evidence>
<dbReference type="InterPro" id="IPR042447">
    <property type="entry name" value="Anosmin-1"/>
</dbReference>
<dbReference type="GO" id="GO:0030182">
    <property type="term" value="P:neuron differentiation"/>
    <property type="evidence" value="ECO:0007669"/>
    <property type="project" value="TreeGrafter"/>
</dbReference>
<organism evidence="3">
    <name type="scientific">Mesocestoides corti</name>
    <name type="common">Flatworm</name>
    <dbReference type="NCBI Taxonomy" id="53468"/>
    <lineage>
        <taxon>Eukaryota</taxon>
        <taxon>Metazoa</taxon>
        <taxon>Spiralia</taxon>
        <taxon>Lophotrochozoa</taxon>
        <taxon>Platyhelminthes</taxon>
        <taxon>Cestoda</taxon>
        <taxon>Eucestoda</taxon>
        <taxon>Cyclophyllidea</taxon>
        <taxon>Mesocestoididae</taxon>
        <taxon>Mesocestoides</taxon>
    </lineage>
</organism>
<reference evidence="3" key="1">
    <citation type="submission" date="2019-11" db="UniProtKB">
        <authorList>
            <consortium name="WormBaseParasite"/>
        </authorList>
    </citation>
    <scope>IDENTIFICATION</scope>
</reference>
<dbReference type="WBParaSite" id="MCU_001972-RA">
    <property type="protein sequence ID" value="MCU_001972-RA"/>
    <property type="gene ID" value="MCU_001972"/>
</dbReference>
<feature type="domain" description="Fibronectin type-III" evidence="2">
    <location>
        <begin position="327"/>
        <end position="437"/>
    </location>
</feature>
<dbReference type="GO" id="GO:0009986">
    <property type="term" value="C:cell surface"/>
    <property type="evidence" value="ECO:0007669"/>
    <property type="project" value="TreeGrafter"/>
</dbReference>
<evidence type="ECO:0000313" key="3">
    <source>
        <dbReference type="WBParaSite" id="MCU_001972-RA"/>
    </source>
</evidence>
<dbReference type="Pfam" id="PF00041">
    <property type="entry name" value="fn3"/>
    <property type="match status" value="1"/>
</dbReference>
<proteinExistence type="predicted"/>
<keyword evidence="1" id="KW-0732">Signal</keyword>
<dbReference type="PANTHER" id="PTHR14131">
    <property type="entry name" value="ANOSMIN"/>
    <property type="match status" value="1"/>
</dbReference>
<dbReference type="PROSITE" id="PS50853">
    <property type="entry name" value="FN3"/>
    <property type="match status" value="1"/>
</dbReference>
<feature type="signal peptide" evidence="1">
    <location>
        <begin position="1"/>
        <end position="24"/>
    </location>
</feature>
<dbReference type="InterPro" id="IPR036116">
    <property type="entry name" value="FN3_sf"/>
</dbReference>
<evidence type="ECO:0000259" key="2">
    <source>
        <dbReference type="PROSITE" id="PS50853"/>
    </source>
</evidence>
<dbReference type="InterPro" id="IPR013783">
    <property type="entry name" value="Ig-like_fold"/>
</dbReference>
<dbReference type="SUPFAM" id="SSF49265">
    <property type="entry name" value="Fibronectin type III"/>
    <property type="match status" value="2"/>
</dbReference>
<dbReference type="CDD" id="cd00063">
    <property type="entry name" value="FN3"/>
    <property type="match status" value="2"/>
</dbReference>
<protein>
    <submittedName>
        <fullName evidence="3">Fibronectin type-III domain-containing protein</fullName>
    </submittedName>
</protein>